<feature type="transmembrane region" description="Helical" evidence="6">
    <location>
        <begin position="280"/>
        <end position="313"/>
    </location>
</feature>
<dbReference type="Pfam" id="PF07690">
    <property type="entry name" value="MFS_1"/>
    <property type="match status" value="1"/>
</dbReference>
<evidence type="ECO:0000313" key="9">
    <source>
        <dbReference type="Proteomes" id="UP001500967"/>
    </source>
</evidence>
<evidence type="ECO:0000259" key="7">
    <source>
        <dbReference type="PROSITE" id="PS50850"/>
    </source>
</evidence>
<dbReference type="RefSeq" id="WP_344650220.1">
    <property type="nucleotide sequence ID" value="NZ_BAAAGX010000015.1"/>
</dbReference>
<reference evidence="8 9" key="1">
    <citation type="journal article" date="2019" name="Int. J. Syst. Evol. Microbiol.">
        <title>The Global Catalogue of Microorganisms (GCM) 10K type strain sequencing project: providing services to taxonomists for standard genome sequencing and annotation.</title>
        <authorList>
            <consortium name="The Broad Institute Genomics Platform"/>
            <consortium name="The Broad Institute Genome Sequencing Center for Infectious Disease"/>
            <person name="Wu L."/>
            <person name="Ma J."/>
        </authorList>
    </citation>
    <scope>NUCLEOTIDE SEQUENCE [LARGE SCALE GENOMIC DNA]</scope>
    <source>
        <strain evidence="8 9">JCM 10425</strain>
    </source>
</reference>
<evidence type="ECO:0000256" key="1">
    <source>
        <dbReference type="ARBA" id="ARBA00004651"/>
    </source>
</evidence>
<feature type="transmembrane region" description="Helical" evidence="6">
    <location>
        <begin position="333"/>
        <end position="353"/>
    </location>
</feature>
<feature type="transmembrane region" description="Helical" evidence="6">
    <location>
        <begin position="209"/>
        <end position="231"/>
    </location>
</feature>
<gene>
    <name evidence="8" type="ORF">GCM10009539_38400</name>
</gene>
<evidence type="ECO:0000256" key="6">
    <source>
        <dbReference type="SAM" id="Phobius"/>
    </source>
</evidence>
<feature type="domain" description="Major facilitator superfamily (MFS) profile" evidence="7">
    <location>
        <begin position="12"/>
        <end position="386"/>
    </location>
</feature>
<dbReference type="InterPro" id="IPR036259">
    <property type="entry name" value="MFS_trans_sf"/>
</dbReference>
<dbReference type="PANTHER" id="PTHR43124:SF3">
    <property type="entry name" value="CHLORAMPHENICOL EFFLUX PUMP RV0191"/>
    <property type="match status" value="1"/>
</dbReference>
<evidence type="ECO:0000256" key="3">
    <source>
        <dbReference type="ARBA" id="ARBA00022692"/>
    </source>
</evidence>
<feature type="transmembrane region" description="Helical" evidence="6">
    <location>
        <begin position="137"/>
        <end position="162"/>
    </location>
</feature>
<dbReference type="EMBL" id="BAAAGX010000015">
    <property type="protein sequence ID" value="GAA0249479.1"/>
    <property type="molecule type" value="Genomic_DNA"/>
</dbReference>
<dbReference type="Proteomes" id="UP001500967">
    <property type="component" value="Unassembled WGS sequence"/>
</dbReference>
<dbReference type="PROSITE" id="PS50850">
    <property type="entry name" value="MFS"/>
    <property type="match status" value="1"/>
</dbReference>
<dbReference type="InterPro" id="IPR011701">
    <property type="entry name" value="MFS"/>
</dbReference>
<feature type="transmembrane region" description="Helical" evidence="6">
    <location>
        <begin position="108"/>
        <end position="125"/>
    </location>
</feature>
<proteinExistence type="predicted"/>
<dbReference type="SUPFAM" id="SSF103473">
    <property type="entry name" value="MFS general substrate transporter"/>
    <property type="match status" value="1"/>
</dbReference>
<dbReference type="InterPro" id="IPR050189">
    <property type="entry name" value="MFS_Efflux_Transporters"/>
</dbReference>
<feature type="transmembrane region" description="Helical" evidence="6">
    <location>
        <begin position="237"/>
        <end position="259"/>
    </location>
</feature>
<feature type="transmembrane region" description="Helical" evidence="6">
    <location>
        <begin position="48"/>
        <end position="69"/>
    </location>
</feature>
<evidence type="ECO:0000256" key="4">
    <source>
        <dbReference type="ARBA" id="ARBA00022989"/>
    </source>
</evidence>
<keyword evidence="9" id="KW-1185">Reference proteome</keyword>
<sequence>MLGVGIPRVTRDRRLLQATALVSTLDRFAMPPMLIAIARDLDVPLARIVQAASVYFLAYGLMQPVWGLISDRVGLVRTMRFALLIAGLATAVSALVAGPVSLALARGVAGGTFSAGIPAGLVYLGDTVPPADRQREITNLMSGSAIGTALGASGAGIVAQLASWRVTFLITSVFAFLLVLALRGLTPTPRNRQGQRLGAALGQVARSRWALLVLLLAFGDGVVLLGVLTLLPAAVEAAGTGAALSGSVTAFYGLGMLVFARVAGSLSRRLGRWQLPSLGAVAAFVGCVLVAVTQTPVAAIVVALLLGLAWAWLHSTLQTWVTEVLPAVRATVVSLFAGALFSGSAVAALLAAGPAGRGEYGAVFAVAAALVVPLGVAAGTGRARWRPPGGPESYRSTSAE</sequence>
<keyword evidence="4 6" id="KW-1133">Transmembrane helix</keyword>
<dbReference type="Gene3D" id="1.20.1250.20">
    <property type="entry name" value="MFS general substrate transporter like domains"/>
    <property type="match status" value="1"/>
</dbReference>
<organism evidence="8 9">
    <name type="scientific">Cryptosporangium japonicum</name>
    <dbReference type="NCBI Taxonomy" id="80872"/>
    <lineage>
        <taxon>Bacteria</taxon>
        <taxon>Bacillati</taxon>
        <taxon>Actinomycetota</taxon>
        <taxon>Actinomycetes</taxon>
        <taxon>Cryptosporangiales</taxon>
        <taxon>Cryptosporangiaceae</taxon>
        <taxon>Cryptosporangium</taxon>
    </lineage>
</organism>
<protein>
    <submittedName>
        <fullName evidence="8">MFS transporter</fullName>
    </submittedName>
</protein>
<comment type="caution">
    <text evidence="8">The sequence shown here is derived from an EMBL/GenBank/DDBJ whole genome shotgun (WGS) entry which is preliminary data.</text>
</comment>
<evidence type="ECO:0000313" key="8">
    <source>
        <dbReference type="EMBL" id="GAA0249479.1"/>
    </source>
</evidence>
<name>A0ABN0UG83_9ACTN</name>
<feature type="transmembrane region" description="Helical" evidence="6">
    <location>
        <begin position="360"/>
        <end position="378"/>
    </location>
</feature>
<keyword evidence="2" id="KW-1003">Cell membrane</keyword>
<feature type="transmembrane region" description="Helical" evidence="6">
    <location>
        <begin position="81"/>
        <end position="102"/>
    </location>
</feature>
<accession>A0ABN0UG83</accession>
<keyword evidence="5 6" id="KW-0472">Membrane</keyword>
<evidence type="ECO:0000256" key="5">
    <source>
        <dbReference type="ARBA" id="ARBA00023136"/>
    </source>
</evidence>
<dbReference type="InterPro" id="IPR020846">
    <property type="entry name" value="MFS_dom"/>
</dbReference>
<evidence type="ECO:0000256" key="2">
    <source>
        <dbReference type="ARBA" id="ARBA00022475"/>
    </source>
</evidence>
<keyword evidence="3 6" id="KW-0812">Transmembrane</keyword>
<dbReference type="PANTHER" id="PTHR43124">
    <property type="entry name" value="PURINE EFFLUX PUMP PBUE"/>
    <property type="match status" value="1"/>
</dbReference>
<feature type="transmembrane region" description="Helical" evidence="6">
    <location>
        <begin position="168"/>
        <end position="188"/>
    </location>
</feature>
<comment type="subcellular location">
    <subcellularLocation>
        <location evidence="1">Cell membrane</location>
        <topology evidence="1">Multi-pass membrane protein</topology>
    </subcellularLocation>
</comment>